<dbReference type="Gene3D" id="3.40.190.10">
    <property type="entry name" value="Periplasmic binding protein-like II"/>
    <property type="match status" value="2"/>
</dbReference>
<comment type="caution">
    <text evidence="1">The sequence shown here is derived from an EMBL/GenBank/DDBJ whole genome shotgun (WGS) entry which is preliminary data.</text>
</comment>
<evidence type="ECO:0000313" key="2">
    <source>
        <dbReference type="Proteomes" id="UP000253529"/>
    </source>
</evidence>
<proteinExistence type="predicted"/>
<name>A0A366FSY8_9HYPH</name>
<dbReference type="EMBL" id="QNRK01000004">
    <property type="protein sequence ID" value="RBP16855.1"/>
    <property type="molecule type" value="Genomic_DNA"/>
</dbReference>
<keyword evidence="2" id="KW-1185">Reference proteome</keyword>
<sequence length="449" mass="47274">MKIPLSRVLLLAAALVAAVTIGAAAFRMWSTPLHLRVAVGPAGGADAKLMTAFNRTLDLTHAGVRLDVVPTADLHDNNRLLGKGDVDLAVVRLDDVLPPSAGVVALLRTSVLIAVAPARLNLDSLTDVKRRRIGLVARSPLDLPGLLKVLDAVGIRPMDVRIDLISADDVLGLTREGHIDVVVIAGAPSDPDVQAVVNSVAGTRKNPPSILSVDVGDVDSATPAGSTETIGSDAFPRLGIPDDDVDTIGVKTALVANAGPTGPFRQRVYDNAIKEITRSLIERHGELAREVPVASLISAPDKDDDSRYPIHAGTQDYLDDTDTSWGTLFSDQIWNIGLLGGMATSVFAAAAAFLTKGAPDPLLDLLGRLRDLTERAEASTDPADAVPLSAELRALTFEMTGLGYQRSTAYEKFAPLQLARESARDAIAALRLGHFAHGAPSSGGERLQV</sequence>
<dbReference type="AlphaFoldDB" id="A0A366FSY8"/>
<reference evidence="1 2" key="1">
    <citation type="submission" date="2018-06" db="EMBL/GenBank/DDBJ databases">
        <title>Genomic Encyclopedia of Type Strains, Phase IV (KMG-IV): sequencing the most valuable type-strain genomes for metagenomic binning, comparative biology and taxonomic classification.</title>
        <authorList>
            <person name="Goeker M."/>
        </authorList>
    </citation>
    <scope>NUCLEOTIDE SEQUENCE [LARGE SCALE GENOMIC DNA]</scope>
    <source>
        <strain evidence="1 2">DSM 24875</strain>
    </source>
</reference>
<dbReference type="PANTHER" id="PTHR42941:SF1">
    <property type="entry name" value="SLL1037 PROTEIN"/>
    <property type="match status" value="1"/>
</dbReference>
<dbReference type="OrthoDB" id="8253130at2"/>
<dbReference type="Proteomes" id="UP000253529">
    <property type="component" value="Unassembled WGS sequence"/>
</dbReference>
<dbReference type="InterPro" id="IPR011852">
    <property type="entry name" value="TRAP_TAXI"/>
</dbReference>
<dbReference type="RefSeq" id="WP_113888090.1">
    <property type="nucleotide sequence ID" value="NZ_QNRK01000004.1"/>
</dbReference>
<dbReference type="PANTHER" id="PTHR42941">
    <property type="entry name" value="SLL1037 PROTEIN"/>
    <property type="match status" value="1"/>
</dbReference>
<evidence type="ECO:0000313" key="1">
    <source>
        <dbReference type="EMBL" id="RBP16855.1"/>
    </source>
</evidence>
<protein>
    <submittedName>
        <fullName evidence="1">TRAP-type uncharacterized transport system substrate-binding protein</fullName>
    </submittedName>
</protein>
<dbReference type="SUPFAM" id="SSF53850">
    <property type="entry name" value="Periplasmic binding protein-like II"/>
    <property type="match status" value="1"/>
</dbReference>
<accession>A0A366FSY8</accession>
<gene>
    <name evidence="1" type="ORF">DFR50_104133</name>
</gene>
<organism evidence="1 2">
    <name type="scientific">Roseiarcus fermentans</name>
    <dbReference type="NCBI Taxonomy" id="1473586"/>
    <lineage>
        <taxon>Bacteria</taxon>
        <taxon>Pseudomonadati</taxon>
        <taxon>Pseudomonadota</taxon>
        <taxon>Alphaproteobacteria</taxon>
        <taxon>Hyphomicrobiales</taxon>
        <taxon>Roseiarcaceae</taxon>
        <taxon>Roseiarcus</taxon>
    </lineage>
</organism>
<dbReference type="Pfam" id="PF16868">
    <property type="entry name" value="NMT1_3"/>
    <property type="match status" value="1"/>
</dbReference>